<name>A0A3P1CJ99_9BACT</name>
<proteinExistence type="predicted"/>
<evidence type="ECO:0000256" key="1">
    <source>
        <dbReference type="SAM" id="Phobius"/>
    </source>
</evidence>
<keyword evidence="1" id="KW-1133">Transmembrane helix</keyword>
<dbReference type="Proteomes" id="UP000274271">
    <property type="component" value="Unassembled WGS sequence"/>
</dbReference>
<feature type="transmembrane region" description="Helical" evidence="1">
    <location>
        <begin position="69"/>
        <end position="88"/>
    </location>
</feature>
<dbReference type="RefSeq" id="WP_124907330.1">
    <property type="nucleotide sequence ID" value="NZ_RQJP01000003.1"/>
</dbReference>
<reference evidence="2 3" key="1">
    <citation type="submission" date="2018-11" db="EMBL/GenBank/DDBJ databases">
        <authorList>
            <person name="Zhou Z."/>
            <person name="Wang G."/>
        </authorList>
    </citation>
    <scope>NUCLEOTIDE SEQUENCE [LARGE SCALE GENOMIC DNA]</scope>
    <source>
        <strain evidence="2 3">KCTC42998</strain>
    </source>
</reference>
<feature type="transmembrane region" description="Helical" evidence="1">
    <location>
        <begin position="30"/>
        <end position="49"/>
    </location>
</feature>
<accession>A0A3P1CJ99</accession>
<evidence type="ECO:0000313" key="2">
    <source>
        <dbReference type="EMBL" id="RRB13431.1"/>
    </source>
</evidence>
<protein>
    <recommendedName>
        <fullName evidence="4">Holin</fullName>
    </recommendedName>
</protein>
<dbReference type="EMBL" id="RQJP01000003">
    <property type="protein sequence ID" value="RRB13431.1"/>
    <property type="molecule type" value="Genomic_DNA"/>
</dbReference>
<gene>
    <name evidence="2" type="ORF">EHT87_14235</name>
</gene>
<keyword evidence="1" id="KW-0472">Membrane</keyword>
<dbReference type="AlphaFoldDB" id="A0A3P1CJ99"/>
<keyword evidence="3" id="KW-1185">Reference proteome</keyword>
<comment type="caution">
    <text evidence="2">The sequence shown here is derived from an EMBL/GenBank/DDBJ whole genome shotgun (WGS) entry which is preliminary data.</text>
</comment>
<organism evidence="2 3">
    <name type="scientific">Larkinella knui</name>
    <dbReference type="NCBI Taxonomy" id="2025310"/>
    <lineage>
        <taxon>Bacteria</taxon>
        <taxon>Pseudomonadati</taxon>
        <taxon>Bacteroidota</taxon>
        <taxon>Cytophagia</taxon>
        <taxon>Cytophagales</taxon>
        <taxon>Spirosomataceae</taxon>
        <taxon>Larkinella</taxon>
    </lineage>
</organism>
<evidence type="ECO:0000313" key="3">
    <source>
        <dbReference type="Proteomes" id="UP000274271"/>
    </source>
</evidence>
<sequence length="107" mass="12250">MKALFNRIKLFLTVVTIRLRAESPRFFRKLFRFFLTLGVMASLAYPAFVEFVNELTIYQVVVPAWLNSLIKFIGAMSAGAALVSKLAVNWDSLPEREQKILDKKPQV</sequence>
<keyword evidence="1" id="KW-0812">Transmembrane</keyword>
<evidence type="ECO:0008006" key="4">
    <source>
        <dbReference type="Google" id="ProtNLM"/>
    </source>
</evidence>